<feature type="region of interest" description="Disordered" evidence="1">
    <location>
        <begin position="54"/>
        <end position="85"/>
    </location>
</feature>
<proteinExistence type="predicted"/>
<feature type="transmembrane region" description="Helical" evidence="2">
    <location>
        <begin position="12"/>
        <end position="37"/>
    </location>
</feature>
<keyword evidence="2" id="KW-0812">Transmembrane</keyword>
<gene>
    <name evidence="3" type="primary">putative AGAP001413-PA</name>
    <name evidence="3" type="ORF">CLUMA_CG002396</name>
</gene>
<evidence type="ECO:0000256" key="1">
    <source>
        <dbReference type="SAM" id="MobiDB-lite"/>
    </source>
</evidence>
<reference evidence="3 4" key="1">
    <citation type="submission" date="2015-04" db="EMBL/GenBank/DDBJ databases">
        <authorList>
            <person name="Syromyatnikov M.Y."/>
            <person name="Popov V.N."/>
        </authorList>
    </citation>
    <scope>NUCLEOTIDE SEQUENCE [LARGE SCALE GENOMIC DNA]</scope>
</reference>
<keyword evidence="4" id="KW-1185">Reference proteome</keyword>
<sequence>MMKEEEEIEGGINILLIITVVIGTTLMTSLIVCYICVFRSLCCPSDEEIERAHSMMRRGSSRRRFNRPSMLETNVSSQPTEVERM</sequence>
<feature type="compositionally biased region" description="Polar residues" evidence="1">
    <location>
        <begin position="71"/>
        <end position="85"/>
    </location>
</feature>
<keyword evidence="2" id="KW-0472">Membrane</keyword>
<accession>A0A1J1HMK9</accession>
<dbReference type="AlphaFoldDB" id="A0A1J1HMK9"/>
<organism evidence="3 4">
    <name type="scientific">Clunio marinus</name>
    <dbReference type="NCBI Taxonomy" id="568069"/>
    <lineage>
        <taxon>Eukaryota</taxon>
        <taxon>Metazoa</taxon>
        <taxon>Ecdysozoa</taxon>
        <taxon>Arthropoda</taxon>
        <taxon>Hexapoda</taxon>
        <taxon>Insecta</taxon>
        <taxon>Pterygota</taxon>
        <taxon>Neoptera</taxon>
        <taxon>Endopterygota</taxon>
        <taxon>Diptera</taxon>
        <taxon>Nematocera</taxon>
        <taxon>Chironomoidea</taxon>
        <taxon>Chironomidae</taxon>
        <taxon>Clunio</taxon>
    </lineage>
</organism>
<dbReference type="Proteomes" id="UP000183832">
    <property type="component" value="Unassembled WGS sequence"/>
</dbReference>
<name>A0A1J1HMK9_9DIPT</name>
<feature type="compositionally biased region" description="Basic residues" evidence="1">
    <location>
        <begin position="54"/>
        <end position="66"/>
    </location>
</feature>
<evidence type="ECO:0000313" key="4">
    <source>
        <dbReference type="Proteomes" id="UP000183832"/>
    </source>
</evidence>
<evidence type="ECO:0000313" key="3">
    <source>
        <dbReference type="EMBL" id="CRK88628.1"/>
    </source>
</evidence>
<keyword evidence="2" id="KW-1133">Transmembrane helix</keyword>
<evidence type="ECO:0000256" key="2">
    <source>
        <dbReference type="SAM" id="Phobius"/>
    </source>
</evidence>
<protein>
    <submittedName>
        <fullName evidence="3">CLUMA_CG002396, isoform A</fullName>
    </submittedName>
</protein>
<dbReference type="EMBL" id="CVRI01000009">
    <property type="protein sequence ID" value="CRK88628.1"/>
    <property type="molecule type" value="Genomic_DNA"/>
</dbReference>